<feature type="domain" description="Penicillin-binding protein transpeptidase" evidence="18">
    <location>
        <begin position="298"/>
        <end position="533"/>
    </location>
</feature>
<dbReference type="InterPro" id="IPR001264">
    <property type="entry name" value="Glyco_trans_51"/>
</dbReference>
<organism evidence="20 21">
    <name type="scientific">Selenobaculum gibii</name>
    <dbReference type="NCBI Taxonomy" id="3054208"/>
    <lineage>
        <taxon>Bacteria</taxon>
        <taxon>Bacillati</taxon>
        <taxon>Bacillota</taxon>
        <taxon>Negativicutes</taxon>
        <taxon>Selenomonadales</taxon>
        <taxon>Selenomonadaceae</taxon>
        <taxon>Selenobaculum</taxon>
    </lineage>
</organism>
<evidence type="ECO:0000256" key="10">
    <source>
        <dbReference type="ARBA" id="ARBA00022960"/>
    </source>
</evidence>
<dbReference type="InterPro" id="IPR012338">
    <property type="entry name" value="Beta-lactam/transpept-like"/>
</dbReference>
<evidence type="ECO:0000256" key="6">
    <source>
        <dbReference type="ARBA" id="ARBA00022676"/>
    </source>
</evidence>
<dbReference type="GO" id="GO:0008955">
    <property type="term" value="F:peptidoglycan glycosyltransferase activity"/>
    <property type="evidence" value="ECO:0007669"/>
    <property type="project" value="UniProtKB-EC"/>
</dbReference>
<keyword evidence="21" id="KW-1185">Reference proteome</keyword>
<evidence type="ECO:0000256" key="16">
    <source>
        <dbReference type="ARBA" id="ARBA00034000"/>
    </source>
</evidence>
<evidence type="ECO:0000256" key="9">
    <source>
        <dbReference type="ARBA" id="ARBA00022801"/>
    </source>
</evidence>
<evidence type="ECO:0000259" key="18">
    <source>
        <dbReference type="Pfam" id="PF00905"/>
    </source>
</evidence>
<dbReference type="PANTHER" id="PTHR32282">
    <property type="entry name" value="BINDING PROTEIN TRANSPEPTIDASE, PUTATIVE-RELATED"/>
    <property type="match status" value="1"/>
</dbReference>
<dbReference type="Proteomes" id="UP001243623">
    <property type="component" value="Chromosome"/>
</dbReference>
<name>A0A9Y2AKE8_9FIRM</name>
<dbReference type="GO" id="GO:0006508">
    <property type="term" value="P:proteolysis"/>
    <property type="evidence" value="ECO:0007669"/>
    <property type="project" value="UniProtKB-KW"/>
</dbReference>
<keyword evidence="6" id="KW-0328">Glycosyltransferase</keyword>
<evidence type="ECO:0000256" key="12">
    <source>
        <dbReference type="ARBA" id="ARBA00022989"/>
    </source>
</evidence>
<dbReference type="Pfam" id="PF00912">
    <property type="entry name" value="Transgly"/>
    <property type="match status" value="1"/>
</dbReference>
<accession>A0A9Y2AKE8</accession>
<dbReference type="InterPro" id="IPR050396">
    <property type="entry name" value="Glycosyltr_51/Transpeptidase"/>
</dbReference>
<reference evidence="20" key="1">
    <citation type="submission" date="2023-03" db="EMBL/GenBank/DDBJ databases">
        <title>Selenobaculum gbiensis gen. nov. sp. nov., a new bacterium isolated from the gut microbiota of IBD patient.</title>
        <authorList>
            <person name="Yeo S."/>
            <person name="Park H."/>
            <person name="Huh C.S."/>
        </authorList>
    </citation>
    <scope>NUCLEOTIDE SEQUENCE</scope>
    <source>
        <strain evidence="20">ICN-92133</strain>
    </source>
</reference>
<comment type="catalytic activity">
    <reaction evidence="17">
        <text>[GlcNAc-(1-&gt;4)-Mur2Ac(oyl-L-Ala-gamma-D-Glu-L-Lys-D-Ala-D-Ala)](n)-di-trans,octa-cis-undecaprenyl diphosphate + beta-D-GlcNAc-(1-&gt;4)-Mur2Ac(oyl-L-Ala-gamma-D-Glu-L-Lys-D-Ala-D-Ala)-di-trans,octa-cis-undecaprenyl diphosphate = [GlcNAc-(1-&gt;4)-Mur2Ac(oyl-L-Ala-gamma-D-Glu-L-Lys-D-Ala-D-Ala)](n+1)-di-trans,octa-cis-undecaprenyl diphosphate + di-trans,octa-cis-undecaprenyl diphosphate + H(+)</text>
        <dbReference type="Rhea" id="RHEA:23708"/>
        <dbReference type="Rhea" id="RHEA-COMP:9602"/>
        <dbReference type="Rhea" id="RHEA-COMP:9603"/>
        <dbReference type="ChEBI" id="CHEBI:15378"/>
        <dbReference type="ChEBI" id="CHEBI:58405"/>
        <dbReference type="ChEBI" id="CHEBI:60033"/>
        <dbReference type="ChEBI" id="CHEBI:78435"/>
        <dbReference type="EC" id="2.4.99.28"/>
    </reaction>
</comment>
<evidence type="ECO:0000256" key="5">
    <source>
        <dbReference type="ARBA" id="ARBA00022670"/>
    </source>
</evidence>
<comment type="subcellular location">
    <subcellularLocation>
        <location evidence="1">Membrane</location>
    </subcellularLocation>
</comment>
<dbReference type="SUPFAM" id="SSF53955">
    <property type="entry name" value="Lysozyme-like"/>
    <property type="match status" value="1"/>
</dbReference>
<dbReference type="Pfam" id="PF00905">
    <property type="entry name" value="Transpeptidase"/>
    <property type="match status" value="1"/>
</dbReference>
<evidence type="ECO:0000256" key="8">
    <source>
        <dbReference type="ARBA" id="ARBA00022692"/>
    </source>
</evidence>
<dbReference type="RefSeq" id="WP_147668302.1">
    <property type="nucleotide sequence ID" value="NZ_CP120678.1"/>
</dbReference>
<evidence type="ECO:0000313" key="20">
    <source>
        <dbReference type="EMBL" id="WIW71786.1"/>
    </source>
</evidence>
<evidence type="ECO:0000256" key="7">
    <source>
        <dbReference type="ARBA" id="ARBA00022679"/>
    </source>
</evidence>
<keyword evidence="10" id="KW-0133">Cell shape</keyword>
<keyword evidence="14" id="KW-0511">Multifunctional enzyme</keyword>
<dbReference type="GO" id="GO:0016020">
    <property type="term" value="C:membrane"/>
    <property type="evidence" value="ECO:0007669"/>
    <property type="project" value="UniProtKB-SubCell"/>
</dbReference>
<keyword evidence="15" id="KW-0961">Cell wall biogenesis/degradation</keyword>
<evidence type="ECO:0000256" key="4">
    <source>
        <dbReference type="ARBA" id="ARBA00022645"/>
    </source>
</evidence>
<evidence type="ECO:0000256" key="11">
    <source>
        <dbReference type="ARBA" id="ARBA00022984"/>
    </source>
</evidence>
<keyword evidence="13" id="KW-0472">Membrane</keyword>
<evidence type="ECO:0000259" key="19">
    <source>
        <dbReference type="Pfam" id="PF00912"/>
    </source>
</evidence>
<keyword evidence="12" id="KW-1133">Transmembrane helix</keyword>
<feature type="domain" description="Glycosyl transferase family 51" evidence="19">
    <location>
        <begin position="45"/>
        <end position="219"/>
    </location>
</feature>
<dbReference type="PANTHER" id="PTHR32282:SF27">
    <property type="entry name" value="PENICILLIN-BINDING PROTEIN 1A"/>
    <property type="match status" value="1"/>
</dbReference>
<evidence type="ECO:0000256" key="3">
    <source>
        <dbReference type="ARBA" id="ARBA00007739"/>
    </source>
</evidence>
<keyword evidence="4" id="KW-0121">Carboxypeptidase</keyword>
<dbReference type="AlphaFoldDB" id="A0A9Y2AKE8"/>
<comment type="similarity">
    <text evidence="3">In the N-terminal section; belongs to the glycosyltransferase 51 family.</text>
</comment>
<evidence type="ECO:0000256" key="13">
    <source>
        <dbReference type="ARBA" id="ARBA00023136"/>
    </source>
</evidence>
<evidence type="ECO:0000256" key="14">
    <source>
        <dbReference type="ARBA" id="ARBA00023268"/>
    </source>
</evidence>
<protein>
    <submittedName>
        <fullName evidence="20">PBP1A family penicillin-binding protein</fullName>
    </submittedName>
</protein>
<dbReference type="KEGG" id="sgbi:P3F81_05705"/>
<evidence type="ECO:0000256" key="1">
    <source>
        <dbReference type="ARBA" id="ARBA00004370"/>
    </source>
</evidence>
<dbReference type="GO" id="GO:0030288">
    <property type="term" value="C:outer membrane-bounded periplasmic space"/>
    <property type="evidence" value="ECO:0007669"/>
    <property type="project" value="TreeGrafter"/>
</dbReference>
<dbReference type="InterPro" id="IPR023346">
    <property type="entry name" value="Lysozyme-like_dom_sf"/>
</dbReference>
<dbReference type="SUPFAM" id="SSF56601">
    <property type="entry name" value="beta-lactamase/transpeptidase-like"/>
    <property type="match status" value="1"/>
</dbReference>
<proteinExistence type="inferred from homology"/>
<evidence type="ECO:0000313" key="21">
    <source>
        <dbReference type="Proteomes" id="UP001243623"/>
    </source>
</evidence>
<dbReference type="EMBL" id="CP120678">
    <property type="protein sequence ID" value="WIW71786.1"/>
    <property type="molecule type" value="Genomic_DNA"/>
</dbReference>
<evidence type="ECO:0000256" key="17">
    <source>
        <dbReference type="ARBA" id="ARBA00049902"/>
    </source>
</evidence>
<comment type="catalytic activity">
    <reaction evidence="16">
        <text>Preferential cleavage: (Ac)2-L-Lys-D-Ala-|-D-Ala. Also transpeptidation of peptidyl-alanyl moieties that are N-acyl substituents of D-alanine.</text>
        <dbReference type="EC" id="3.4.16.4"/>
    </reaction>
</comment>
<evidence type="ECO:0000256" key="15">
    <source>
        <dbReference type="ARBA" id="ARBA00023316"/>
    </source>
</evidence>
<gene>
    <name evidence="20" type="ORF">P3F81_05705</name>
</gene>
<dbReference type="GO" id="GO:0009002">
    <property type="term" value="F:serine-type D-Ala-D-Ala carboxypeptidase activity"/>
    <property type="evidence" value="ECO:0007669"/>
    <property type="project" value="UniProtKB-EC"/>
</dbReference>
<keyword evidence="9" id="KW-0378">Hydrolase</keyword>
<keyword evidence="7" id="KW-0808">Transferase</keyword>
<dbReference type="GO" id="GO:0009252">
    <property type="term" value="P:peptidoglycan biosynthetic process"/>
    <property type="evidence" value="ECO:0007669"/>
    <property type="project" value="UniProtKB-KW"/>
</dbReference>
<sequence length="650" mass="71999">MLKIFITMIFLALGSFAYVFNGLPDAQDMNQLKLMSASQVYDIRGELIAKLFEENRVVVPLNKMSPYLIDAIIANEDTRFYQHRGIDPIGIARALVVNITSGDIAEGGSTITQQLARGMFLNQDRTLLRKIREAILAIKLDVRFSKEEILHAYLNQIYLGEGAYGVEAASQAYFGKSAGDLDLSESAMIAGLAKGPIYYSPYNNIERAKERRDTVINGMYLQGYITEAMKEDATQEVLKIKSKRERSVKASYFLDYVAKELVDLYGEEKVYTGGLKIYTTLDMHLQKIAEQTLKEYQGAVVAINPSDGYIYAMVGGNNYSESQLNRVTDEYRQPGSAFKPIVYATAINKGMKTNTVMVDEPIDIAGYKPLNYDNKYRGAMTLKKALRWSVNTVAVKIGQQVGMHDVIQLANNLGLSTITKADEHLATVLGGVSVGVNLLDLSTAYTAFANGGILSKPIAVLEVRNEHDQVLDTFTTQQSAVLSPETAYIMTDMLMGTIYNGTASGANIGREAAGKTGTTDNYETAWFIGYIPDLLVGIYVGNDNRVPTDLSGTQVAEMWGQFMKQAISNKQKRDFSVPDTIIKGIDICANTGELAESNCKDHEYSAFIKGTEPKRFADKIIEKILPKEEKGSGKEKKNKWWFNFPGLPKL</sequence>
<dbReference type="GO" id="GO:0008658">
    <property type="term" value="F:penicillin binding"/>
    <property type="evidence" value="ECO:0007669"/>
    <property type="project" value="InterPro"/>
</dbReference>
<dbReference type="NCBIfam" id="TIGR02074">
    <property type="entry name" value="PBP_1a_fam"/>
    <property type="match status" value="1"/>
</dbReference>
<dbReference type="FunFam" id="1.10.3810.10:FF:000001">
    <property type="entry name" value="Penicillin-binding protein 1A"/>
    <property type="match status" value="1"/>
</dbReference>
<dbReference type="Gene3D" id="3.40.710.10">
    <property type="entry name" value="DD-peptidase/beta-lactamase superfamily"/>
    <property type="match status" value="1"/>
</dbReference>
<evidence type="ECO:0000256" key="2">
    <source>
        <dbReference type="ARBA" id="ARBA00007090"/>
    </source>
</evidence>
<keyword evidence="8" id="KW-0812">Transmembrane</keyword>
<dbReference type="InterPro" id="IPR001460">
    <property type="entry name" value="PCN-bd_Tpept"/>
</dbReference>
<dbReference type="GO" id="GO:0008360">
    <property type="term" value="P:regulation of cell shape"/>
    <property type="evidence" value="ECO:0007669"/>
    <property type="project" value="UniProtKB-KW"/>
</dbReference>
<dbReference type="GO" id="GO:0071555">
    <property type="term" value="P:cell wall organization"/>
    <property type="evidence" value="ECO:0007669"/>
    <property type="project" value="UniProtKB-KW"/>
</dbReference>
<dbReference type="InterPro" id="IPR036950">
    <property type="entry name" value="PBP_transglycosylase"/>
</dbReference>
<keyword evidence="5" id="KW-0645">Protease</keyword>
<comment type="similarity">
    <text evidence="2">In the C-terminal section; belongs to the transpeptidase family.</text>
</comment>
<keyword evidence="11" id="KW-0573">Peptidoglycan synthesis</keyword>
<dbReference type="Gene3D" id="1.10.3810.10">
    <property type="entry name" value="Biosynthetic peptidoglycan transglycosylase-like"/>
    <property type="match status" value="1"/>
</dbReference>